<name>A0AAT9JME6_SYNEL</name>
<evidence type="ECO:0000313" key="1">
    <source>
        <dbReference type="EMBL" id="QFZ91177.2"/>
    </source>
</evidence>
<sequence length="75" mass="8936">MTDREFLRAVQQFFPKAGLRTVSPRLYAAYCRDREAYISYNLETQRWLVQTAYDYIFEAELANAVAQMSADHWDY</sequence>
<gene>
    <name evidence="1" type="ORF">EKO22_01165</name>
</gene>
<dbReference type="AlphaFoldDB" id="A0AAT9JME6"/>
<dbReference type="RefSeq" id="WP_208677445.1">
    <property type="nucleotide sequence ID" value="NZ_CP034671.2"/>
</dbReference>
<protein>
    <submittedName>
        <fullName evidence="1">Uncharacterized protein</fullName>
    </submittedName>
</protein>
<proteinExistence type="predicted"/>
<reference evidence="1" key="1">
    <citation type="submission" date="2024-01" db="EMBL/GenBank/DDBJ databases">
        <title>Synechococcus elongatus PCC 11802, a close yet different native of Synechococcus elongatus PCC 11801.</title>
        <authorList>
            <person name="Jaiswal D."/>
            <person name="Sengupta A."/>
            <person name="Sengupta S."/>
            <person name="Pakrasi H.B."/>
            <person name="Wangikar P."/>
        </authorList>
    </citation>
    <scope>NUCLEOTIDE SEQUENCE</scope>
    <source>
        <strain evidence="1">PCC 11802</strain>
    </source>
</reference>
<organism evidence="1">
    <name type="scientific">Synechococcus elongatus PCC 11802</name>
    <dbReference type="NCBI Taxonomy" id="2283154"/>
    <lineage>
        <taxon>Bacteria</taxon>
        <taxon>Bacillati</taxon>
        <taxon>Cyanobacteriota</taxon>
        <taxon>Cyanophyceae</taxon>
        <taxon>Synechococcales</taxon>
        <taxon>Synechococcaceae</taxon>
        <taxon>Synechococcus</taxon>
    </lineage>
</organism>
<accession>A0AAT9JME6</accession>
<dbReference type="EMBL" id="CP034671">
    <property type="protein sequence ID" value="QFZ91177.2"/>
    <property type="molecule type" value="Genomic_DNA"/>
</dbReference>